<evidence type="ECO:0000256" key="4">
    <source>
        <dbReference type="ARBA" id="ARBA00022723"/>
    </source>
</evidence>
<dbReference type="SMART" id="SM00235">
    <property type="entry name" value="ZnMc"/>
    <property type="match status" value="1"/>
</dbReference>
<evidence type="ECO:0000256" key="8">
    <source>
        <dbReference type="ARBA" id="ARBA00023049"/>
    </source>
</evidence>
<reference evidence="10" key="1">
    <citation type="journal article" date="2020" name="Viruses">
        <title>Genome Analysis of a Novel Clade b Betabaculovirus Isolated from the Legume Pest Matsumuraeses phaseoli (Lepidoptera: Tortricidae).</title>
        <authorList>
            <person name="Shu R."/>
            <person name="Meng Q."/>
            <person name="Miao L."/>
            <person name="Liang H."/>
            <person name="Chen J."/>
            <person name="Xu Y."/>
            <person name="Cheng L."/>
            <person name="Jin W."/>
            <person name="Qin Q."/>
            <person name="Zhang H."/>
        </authorList>
    </citation>
    <scope>NUCLEOTIDE SEQUENCE</scope>
    <source>
        <strain evidence="10">IOZ01</strain>
    </source>
</reference>
<evidence type="ECO:0000256" key="2">
    <source>
        <dbReference type="ARBA" id="ARBA00010370"/>
    </source>
</evidence>
<comment type="cofactor">
    <cofactor evidence="1">
        <name>Zn(2+)</name>
        <dbReference type="ChEBI" id="CHEBI:29105"/>
    </cofactor>
</comment>
<dbReference type="GO" id="GO:0031012">
    <property type="term" value="C:extracellular matrix"/>
    <property type="evidence" value="ECO:0007669"/>
    <property type="project" value="InterPro"/>
</dbReference>
<dbReference type="CDD" id="cd04278">
    <property type="entry name" value="ZnMc_MMP"/>
    <property type="match status" value="1"/>
</dbReference>
<proteinExistence type="inferred from homology"/>
<name>A0AAE7SY88_9BBAC</name>
<dbReference type="GO" id="GO:0030198">
    <property type="term" value="P:extracellular matrix organization"/>
    <property type="evidence" value="ECO:0007669"/>
    <property type="project" value="TreeGrafter"/>
</dbReference>
<dbReference type="InterPro" id="IPR021190">
    <property type="entry name" value="Pept_M10A"/>
</dbReference>
<accession>A0AAE7SY88</accession>
<keyword evidence="4" id="KW-0479">Metal-binding</keyword>
<evidence type="ECO:0000259" key="9">
    <source>
        <dbReference type="SMART" id="SM00235"/>
    </source>
</evidence>
<dbReference type="InterPro" id="IPR006026">
    <property type="entry name" value="Peptidase_Metallo"/>
</dbReference>
<evidence type="ECO:0000256" key="3">
    <source>
        <dbReference type="ARBA" id="ARBA00022670"/>
    </source>
</evidence>
<comment type="similarity">
    <text evidence="2">Belongs to the peptidase M10A family.</text>
</comment>
<dbReference type="SUPFAM" id="SSF55486">
    <property type="entry name" value="Metalloproteases ('zincins'), catalytic domain"/>
    <property type="match status" value="1"/>
</dbReference>
<dbReference type="GO" id="GO:0008270">
    <property type="term" value="F:zinc ion binding"/>
    <property type="evidence" value="ECO:0007669"/>
    <property type="project" value="InterPro"/>
</dbReference>
<organism evidence="10 11">
    <name type="scientific">Matsumuraeses phaseoli granulovirus</name>
    <dbReference type="NCBI Taxonomy" id="2760664"/>
    <lineage>
        <taxon>Viruses</taxon>
        <taxon>Viruses incertae sedis</taxon>
        <taxon>Naldaviricetes</taxon>
        <taxon>Lefavirales</taxon>
        <taxon>Baculoviridae</taxon>
        <taxon>Betabaculovirus</taxon>
        <taxon>Betabaculovirus maphaseoli</taxon>
    </lineage>
</organism>
<evidence type="ECO:0000256" key="5">
    <source>
        <dbReference type="ARBA" id="ARBA00022729"/>
    </source>
</evidence>
<evidence type="ECO:0000313" key="11">
    <source>
        <dbReference type="Proteomes" id="UP000829694"/>
    </source>
</evidence>
<dbReference type="Proteomes" id="UP000829694">
    <property type="component" value="Segment"/>
</dbReference>
<keyword evidence="3" id="KW-0645">Protease</keyword>
<evidence type="ECO:0000313" key="10">
    <source>
        <dbReference type="EMBL" id="QOD40001.1"/>
    </source>
</evidence>
<evidence type="ECO:0000256" key="7">
    <source>
        <dbReference type="ARBA" id="ARBA00022833"/>
    </source>
</evidence>
<dbReference type="PANTHER" id="PTHR10201:SF291">
    <property type="entry name" value="MATRIX METALLOPROTEINASE 1, ISOFORM C-RELATED"/>
    <property type="match status" value="1"/>
</dbReference>
<protein>
    <submittedName>
        <fullName evidence="10">Metalloproteinase</fullName>
    </submittedName>
</protein>
<dbReference type="PRINTS" id="PR00138">
    <property type="entry name" value="MATRIXIN"/>
</dbReference>
<dbReference type="InterPro" id="IPR001818">
    <property type="entry name" value="Pept_M10_metallopeptidase"/>
</dbReference>
<keyword evidence="7" id="KW-0862">Zinc</keyword>
<dbReference type="GO" id="GO:0004222">
    <property type="term" value="F:metalloendopeptidase activity"/>
    <property type="evidence" value="ECO:0007669"/>
    <property type="project" value="InterPro"/>
</dbReference>
<dbReference type="InterPro" id="IPR036375">
    <property type="entry name" value="Hemopexin-like_dom_sf"/>
</dbReference>
<gene>
    <name evidence="10" type="ORF">H4Q86_038</name>
</gene>
<dbReference type="GO" id="GO:0006508">
    <property type="term" value="P:proteolysis"/>
    <property type="evidence" value="ECO:0007669"/>
    <property type="project" value="UniProtKB-KW"/>
</dbReference>
<dbReference type="EMBL" id="MT844067">
    <property type="protein sequence ID" value="QOD40001.1"/>
    <property type="molecule type" value="Genomic_DNA"/>
</dbReference>
<dbReference type="InterPro" id="IPR024079">
    <property type="entry name" value="MetalloPept_cat_dom_sf"/>
</dbReference>
<dbReference type="PANTHER" id="PTHR10201">
    <property type="entry name" value="MATRIX METALLOPROTEINASE"/>
    <property type="match status" value="1"/>
</dbReference>
<feature type="domain" description="Peptidase metallopeptidase" evidence="9">
    <location>
        <begin position="106"/>
        <end position="275"/>
    </location>
</feature>
<keyword evidence="11" id="KW-1185">Reference proteome</keyword>
<dbReference type="GO" id="GO:0005615">
    <property type="term" value="C:extracellular space"/>
    <property type="evidence" value="ECO:0007669"/>
    <property type="project" value="TreeGrafter"/>
</dbReference>
<keyword evidence="6" id="KW-0378">Hydrolase</keyword>
<dbReference type="GO" id="GO:0030574">
    <property type="term" value="P:collagen catabolic process"/>
    <property type="evidence" value="ECO:0007669"/>
    <property type="project" value="TreeGrafter"/>
</dbReference>
<dbReference type="Gene3D" id="3.40.390.10">
    <property type="entry name" value="Collagenase (Catalytic Domain)"/>
    <property type="match status" value="1"/>
</dbReference>
<evidence type="ECO:0000256" key="6">
    <source>
        <dbReference type="ARBA" id="ARBA00022801"/>
    </source>
</evidence>
<dbReference type="SUPFAM" id="SSF50923">
    <property type="entry name" value="Hemopexin-like domain"/>
    <property type="match status" value="1"/>
</dbReference>
<evidence type="ECO:0000256" key="1">
    <source>
        <dbReference type="ARBA" id="ARBA00001947"/>
    </source>
</evidence>
<sequence length="506" mass="58352">MQNIVLILTCVISVQCKERLNMKFVMNKNGSFTEIFDDNNQIDDYQNDVYVNDNVINDYSDVLGVRPEDELKIKSLLKPFLTNEAGFVHKLGLAKLLRDKRFFVNQDIYWPNKHNITYTLYTNTVPKYLNVDMLSQETRQAFDVWQNVISYSTKVEIVKFVNIGDNCESANIKISFVNRHHGDKYDFDGMGGVLAHAYVPPVGEIHLDNEELWLVNNRYHVNGTKYITMLVHEIGHAIGLYHSSDKDSFMYSYYNSDKTELDDDDINGLDQLYVHNDKASKILLPSTNNDNSITSTTAALPTITPPTYKSIPNWVYETMSNSIDEICEHIPVCVTSIRGEYFVFGATKYWRFRDFRMTQLVESVLIKQGLWPELCQVMGASTLGEKIIFVDNYLQYIYNTTSLDVVRVLTNKYRAMFEEDGVLYGVDVNGQDLYELNAAFIPRYVGKVSNKFLGIQQVDWVIINDDLISVGIGRGRWLFEYTNIRDEHVGKKYIVTGDIEPLMYRC</sequence>
<dbReference type="InterPro" id="IPR033739">
    <property type="entry name" value="M10A_MMP"/>
</dbReference>
<dbReference type="Pfam" id="PF00413">
    <property type="entry name" value="Peptidase_M10"/>
    <property type="match status" value="1"/>
</dbReference>
<keyword evidence="8 10" id="KW-0482">Metalloprotease</keyword>
<keyword evidence="5" id="KW-0732">Signal</keyword>